<dbReference type="Pfam" id="PF16077">
    <property type="entry name" value="Spaetzle"/>
    <property type="match status" value="1"/>
</dbReference>
<dbReference type="EnsemblMetazoa" id="tetur05g05070.1">
    <property type="protein sequence ID" value="tetur05g05070.1"/>
    <property type="gene ID" value="tetur05g05070"/>
</dbReference>
<dbReference type="GO" id="GO:0005615">
    <property type="term" value="C:extracellular space"/>
    <property type="evidence" value="ECO:0007669"/>
    <property type="project" value="UniProtKB-ARBA"/>
</dbReference>
<feature type="domain" description="Spaetzle" evidence="7">
    <location>
        <begin position="422"/>
        <end position="515"/>
    </location>
</feature>
<dbReference type="GO" id="GO:0008083">
    <property type="term" value="F:growth factor activity"/>
    <property type="evidence" value="ECO:0007669"/>
    <property type="project" value="TreeGrafter"/>
</dbReference>
<dbReference type="Gene3D" id="2.10.90.10">
    <property type="entry name" value="Cystine-knot cytokines"/>
    <property type="match status" value="1"/>
</dbReference>
<keyword evidence="4" id="KW-0325">Glycoprotein</keyword>
<feature type="region of interest" description="Disordered" evidence="5">
    <location>
        <begin position="112"/>
        <end position="140"/>
    </location>
</feature>
<evidence type="ECO:0000256" key="5">
    <source>
        <dbReference type="SAM" id="MobiDB-lite"/>
    </source>
</evidence>
<feature type="compositionally biased region" description="Polar residues" evidence="5">
    <location>
        <begin position="222"/>
        <end position="235"/>
    </location>
</feature>
<dbReference type="GO" id="GO:0021556">
    <property type="term" value="P:central nervous system formation"/>
    <property type="evidence" value="ECO:0007669"/>
    <property type="project" value="TreeGrafter"/>
</dbReference>
<feature type="signal peptide" evidence="6">
    <location>
        <begin position="1"/>
        <end position="21"/>
    </location>
</feature>
<evidence type="ECO:0000256" key="4">
    <source>
        <dbReference type="ARBA" id="ARBA00023180"/>
    </source>
</evidence>
<comment type="subunit">
    <text evidence="1">Homodimer; disulfide-linked.</text>
</comment>
<dbReference type="GO" id="GO:0005121">
    <property type="term" value="F:Toll binding"/>
    <property type="evidence" value="ECO:0007669"/>
    <property type="project" value="TreeGrafter"/>
</dbReference>
<dbReference type="GO" id="GO:0045087">
    <property type="term" value="P:innate immune response"/>
    <property type="evidence" value="ECO:0007669"/>
    <property type="project" value="TreeGrafter"/>
</dbReference>
<feature type="chain" id="PRO_5004581035" description="Spaetzle domain-containing protein" evidence="6">
    <location>
        <begin position="22"/>
        <end position="560"/>
    </location>
</feature>
<evidence type="ECO:0000256" key="1">
    <source>
        <dbReference type="ARBA" id="ARBA00011748"/>
    </source>
</evidence>
<evidence type="ECO:0000256" key="6">
    <source>
        <dbReference type="SAM" id="SignalP"/>
    </source>
</evidence>
<evidence type="ECO:0000259" key="7">
    <source>
        <dbReference type="Pfam" id="PF16077"/>
    </source>
</evidence>
<feature type="region of interest" description="Disordered" evidence="5">
    <location>
        <begin position="519"/>
        <end position="560"/>
    </location>
</feature>
<evidence type="ECO:0000313" key="8">
    <source>
        <dbReference type="EnsemblMetazoa" id="tetur05g05070.1"/>
    </source>
</evidence>
<dbReference type="SUPFAM" id="SSF57501">
    <property type="entry name" value="Cystine-knot cytokines"/>
    <property type="match status" value="1"/>
</dbReference>
<dbReference type="InterPro" id="IPR029034">
    <property type="entry name" value="Cystine-knot_cytokine"/>
</dbReference>
<dbReference type="PANTHER" id="PTHR23199">
    <property type="entry name" value="NEUROTROPHIN 1-RELATED"/>
    <property type="match status" value="1"/>
</dbReference>
<sequence length="560" mass="61995">MNIIFNLHCSIFLTLSVFANAGDYKLNRASEQSAIPINSELNNNHLKGRYVSNVGSYRFTPDDVAVKAYRNLYYKNHQAINRIKPSVMVPLVKGNRNLRNGVSNLLLTAPSSSVSTKMSPSASTTSTSSLPPTSSHLSSTSVILTSTEKPTIDQIVDPLIPIEGRSVDQITSRVKAPAKHPESFQDLMSNVTIFPSGDKIMKDIYNDNVFNNQERQEQLKQMSKWMSSSPSTDTRSGPMYSLTGRNHNLHSNLLNDSLPIEKITIIPKPSNNTSDINNKGRRSKNNKTSNQHETINKPEALVLSPSPSLKPSSGSSTGSPLPTAAASTSSKSDNNVLASEDDEAALMDDEDGPQSGSESAGTLKTPPCGKNGRHYCIFREDYPTKVVTEVARYYKWPLEKLFRDLRNQVMPKLANDNYGGLVCDSITRVVRPGWARNTNNRWLVVINTDAYQQYVTEVLCRHGSGSYCNFIPPCYHATCRQRYNTQKLLVIDPWNPYKGPFLSEFLFPSCCICHVSDESLSPPRKGVSVRPDGRTKSDLSGPHRSGIVQDSSTEKNELSQ</sequence>
<dbReference type="HOGENOM" id="CLU_486932_0_0_1"/>
<evidence type="ECO:0000313" key="9">
    <source>
        <dbReference type="Proteomes" id="UP000015104"/>
    </source>
</evidence>
<feature type="region of interest" description="Disordered" evidence="5">
    <location>
        <begin position="265"/>
        <end position="366"/>
    </location>
</feature>
<protein>
    <recommendedName>
        <fullName evidence="7">Spaetzle domain-containing protein</fullName>
    </recommendedName>
</protein>
<proteinExistence type="predicted"/>
<feature type="region of interest" description="Disordered" evidence="5">
    <location>
        <begin position="222"/>
        <end position="244"/>
    </location>
</feature>
<accession>T1K554</accession>
<evidence type="ECO:0000256" key="2">
    <source>
        <dbReference type="ARBA" id="ARBA00022729"/>
    </source>
</evidence>
<dbReference type="Proteomes" id="UP000015104">
    <property type="component" value="Unassembled WGS sequence"/>
</dbReference>
<organism evidence="8 9">
    <name type="scientific">Tetranychus urticae</name>
    <name type="common">Two-spotted spider mite</name>
    <dbReference type="NCBI Taxonomy" id="32264"/>
    <lineage>
        <taxon>Eukaryota</taxon>
        <taxon>Metazoa</taxon>
        <taxon>Ecdysozoa</taxon>
        <taxon>Arthropoda</taxon>
        <taxon>Chelicerata</taxon>
        <taxon>Arachnida</taxon>
        <taxon>Acari</taxon>
        <taxon>Acariformes</taxon>
        <taxon>Trombidiformes</taxon>
        <taxon>Prostigmata</taxon>
        <taxon>Eleutherengona</taxon>
        <taxon>Raphignathae</taxon>
        <taxon>Tetranychoidea</taxon>
        <taxon>Tetranychidae</taxon>
        <taxon>Tetranychus</taxon>
    </lineage>
</organism>
<dbReference type="PANTHER" id="PTHR23199:SF12">
    <property type="entry name" value="NEUROTROPHIN 1-RELATED"/>
    <property type="match status" value="1"/>
</dbReference>
<dbReference type="STRING" id="32264.T1K554"/>
<dbReference type="InterPro" id="IPR052444">
    <property type="entry name" value="Spz/Toll_ligand-like"/>
</dbReference>
<dbReference type="InterPro" id="IPR032104">
    <property type="entry name" value="Spaetzle"/>
</dbReference>
<feature type="compositionally biased region" description="Low complexity" evidence="5">
    <location>
        <begin position="304"/>
        <end position="332"/>
    </location>
</feature>
<keyword evidence="9" id="KW-1185">Reference proteome</keyword>
<name>T1K554_TETUR</name>
<reference evidence="8" key="2">
    <citation type="submission" date="2015-06" db="UniProtKB">
        <authorList>
            <consortium name="EnsemblMetazoa"/>
        </authorList>
    </citation>
    <scope>IDENTIFICATION</scope>
</reference>
<evidence type="ECO:0000256" key="3">
    <source>
        <dbReference type="ARBA" id="ARBA00023157"/>
    </source>
</evidence>
<keyword evidence="3" id="KW-1015">Disulfide bond</keyword>
<feature type="compositionally biased region" description="Acidic residues" evidence="5">
    <location>
        <begin position="339"/>
        <end position="352"/>
    </location>
</feature>
<dbReference type="AlphaFoldDB" id="T1K554"/>
<dbReference type="FunFam" id="2.10.90.10:FF:000018">
    <property type="entry name" value="Spatzle 4"/>
    <property type="match status" value="1"/>
</dbReference>
<reference evidence="9" key="1">
    <citation type="submission" date="2011-08" db="EMBL/GenBank/DDBJ databases">
        <authorList>
            <person name="Rombauts S."/>
        </authorList>
    </citation>
    <scope>NUCLEOTIDE SEQUENCE</scope>
    <source>
        <strain evidence="9">London</strain>
    </source>
</reference>
<dbReference type="EMBL" id="CAEY01001585">
    <property type="status" value="NOT_ANNOTATED_CDS"/>
    <property type="molecule type" value="Genomic_DNA"/>
</dbReference>
<keyword evidence="2 6" id="KW-0732">Signal</keyword>